<evidence type="ECO:0000313" key="1">
    <source>
        <dbReference type="EMBL" id="KAJ2805216.1"/>
    </source>
</evidence>
<dbReference type="AlphaFoldDB" id="A0A9W8LTU7"/>
<feature type="non-terminal residue" evidence="1">
    <location>
        <position position="212"/>
    </location>
</feature>
<proteinExistence type="predicted"/>
<evidence type="ECO:0000313" key="2">
    <source>
        <dbReference type="Proteomes" id="UP001140094"/>
    </source>
</evidence>
<accession>A0A9W8LTU7</accession>
<dbReference type="Proteomes" id="UP001140094">
    <property type="component" value="Unassembled WGS sequence"/>
</dbReference>
<gene>
    <name evidence="1" type="ORF">H4R20_002175</name>
</gene>
<organism evidence="1 2">
    <name type="scientific">Coemansia guatemalensis</name>
    <dbReference type="NCBI Taxonomy" id="2761395"/>
    <lineage>
        <taxon>Eukaryota</taxon>
        <taxon>Fungi</taxon>
        <taxon>Fungi incertae sedis</taxon>
        <taxon>Zoopagomycota</taxon>
        <taxon>Kickxellomycotina</taxon>
        <taxon>Kickxellomycetes</taxon>
        <taxon>Kickxellales</taxon>
        <taxon>Kickxellaceae</taxon>
        <taxon>Coemansia</taxon>
    </lineage>
</organism>
<comment type="caution">
    <text evidence="1">The sequence shown here is derived from an EMBL/GenBank/DDBJ whole genome shotgun (WGS) entry which is preliminary data.</text>
</comment>
<dbReference type="OrthoDB" id="16824at2759"/>
<sequence length="212" mass="24940">MRMFHPRYSHHYGGRFKGKLILAGVTLWLTSTIIAGVRRSTGWTHNTYGQPRLNSLPHSQDEEERAWQKFIDTQASYSRRYTDRLKLEQQYLESAPDQHTRQLREQRLDEYFSSSNYSHFHHHHFHRSHGGFMLWYLGIGERTFDWVARKLSSSPRFHHEYPQVPYDVLVNDMANREPIFRHDRFYGPYMAPSPYIASAAAASAPAVTPTTQ</sequence>
<dbReference type="EMBL" id="JANBUO010000312">
    <property type="protein sequence ID" value="KAJ2805216.1"/>
    <property type="molecule type" value="Genomic_DNA"/>
</dbReference>
<reference evidence="1" key="1">
    <citation type="submission" date="2022-07" db="EMBL/GenBank/DDBJ databases">
        <title>Phylogenomic reconstructions and comparative analyses of Kickxellomycotina fungi.</title>
        <authorList>
            <person name="Reynolds N.K."/>
            <person name="Stajich J.E."/>
            <person name="Barry K."/>
            <person name="Grigoriev I.V."/>
            <person name="Crous P."/>
            <person name="Smith M.E."/>
        </authorList>
    </citation>
    <scope>NUCLEOTIDE SEQUENCE</scope>
    <source>
        <strain evidence="1">NRRL 1565</strain>
    </source>
</reference>
<name>A0A9W8LTU7_9FUNG</name>
<protein>
    <submittedName>
        <fullName evidence="1">Uncharacterized protein</fullName>
    </submittedName>
</protein>
<keyword evidence="2" id="KW-1185">Reference proteome</keyword>